<keyword evidence="1" id="KW-0732">Signal</keyword>
<proteinExistence type="predicted"/>
<keyword evidence="3" id="KW-1185">Reference proteome</keyword>
<sequence length="102" mass="11266">MSSSNFLFFSLVLLIITVLSPVPNFASASVEEGNALLKWKETLQIQTTPYSLHGFPLPMNSTASIPCTSWLGVVCNVDESIQKLNLTSSRNFILFATKSYTF</sequence>
<accession>A0AAU9MYP2</accession>
<evidence type="ECO:0000256" key="1">
    <source>
        <dbReference type="SAM" id="SignalP"/>
    </source>
</evidence>
<evidence type="ECO:0008006" key="4">
    <source>
        <dbReference type="Google" id="ProtNLM"/>
    </source>
</evidence>
<dbReference type="EMBL" id="CAKMRJ010003334">
    <property type="protein sequence ID" value="CAH1430651.1"/>
    <property type="molecule type" value="Genomic_DNA"/>
</dbReference>
<dbReference type="AlphaFoldDB" id="A0AAU9MYP2"/>
<reference evidence="2 3" key="1">
    <citation type="submission" date="2022-01" db="EMBL/GenBank/DDBJ databases">
        <authorList>
            <person name="Xiong W."/>
            <person name="Schranz E."/>
        </authorList>
    </citation>
    <scope>NUCLEOTIDE SEQUENCE [LARGE SCALE GENOMIC DNA]</scope>
</reference>
<dbReference type="Proteomes" id="UP001157418">
    <property type="component" value="Unassembled WGS sequence"/>
</dbReference>
<protein>
    <recommendedName>
        <fullName evidence="4">Leucine-rich repeat-containing N-terminal plant-type domain-containing protein</fullName>
    </recommendedName>
</protein>
<feature type="signal peptide" evidence="1">
    <location>
        <begin position="1"/>
        <end position="28"/>
    </location>
</feature>
<feature type="chain" id="PRO_5043829723" description="Leucine-rich repeat-containing N-terminal plant-type domain-containing protein" evidence="1">
    <location>
        <begin position="29"/>
        <end position="102"/>
    </location>
</feature>
<gene>
    <name evidence="2" type="ORF">LVIROSA_LOCUS17409</name>
</gene>
<comment type="caution">
    <text evidence="2">The sequence shown here is derived from an EMBL/GenBank/DDBJ whole genome shotgun (WGS) entry which is preliminary data.</text>
</comment>
<organism evidence="2 3">
    <name type="scientific">Lactuca virosa</name>
    <dbReference type="NCBI Taxonomy" id="75947"/>
    <lineage>
        <taxon>Eukaryota</taxon>
        <taxon>Viridiplantae</taxon>
        <taxon>Streptophyta</taxon>
        <taxon>Embryophyta</taxon>
        <taxon>Tracheophyta</taxon>
        <taxon>Spermatophyta</taxon>
        <taxon>Magnoliopsida</taxon>
        <taxon>eudicotyledons</taxon>
        <taxon>Gunneridae</taxon>
        <taxon>Pentapetalae</taxon>
        <taxon>asterids</taxon>
        <taxon>campanulids</taxon>
        <taxon>Asterales</taxon>
        <taxon>Asteraceae</taxon>
        <taxon>Cichorioideae</taxon>
        <taxon>Cichorieae</taxon>
        <taxon>Lactucinae</taxon>
        <taxon>Lactuca</taxon>
    </lineage>
</organism>
<name>A0AAU9MYP2_9ASTR</name>
<evidence type="ECO:0000313" key="3">
    <source>
        <dbReference type="Proteomes" id="UP001157418"/>
    </source>
</evidence>
<evidence type="ECO:0000313" key="2">
    <source>
        <dbReference type="EMBL" id="CAH1430651.1"/>
    </source>
</evidence>